<dbReference type="Proteomes" id="UP000606935">
    <property type="component" value="Unassembled WGS sequence"/>
</dbReference>
<sequence>MALLFSPFTTQALTVKVSQIDTARQGQIMVILFAKDGFPKDHSKALSIQTEPVTADANSMLFHFPQSPGEFAIKVLHDEDMNNQVTKNWTGVWPAEGLGFSNGARVRLTGAPSFNDARLTLSSPPDVIDISVIYP</sequence>
<organism evidence="1 2">
    <name type="scientific">Bowmanella pacifica</name>
    <dbReference type="NCBI Taxonomy" id="502051"/>
    <lineage>
        <taxon>Bacteria</taxon>
        <taxon>Pseudomonadati</taxon>
        <taxon>Pseudomonadota</taxon>
        <taxon>Gammaproteobacteria</taxon>
        <taxon>Alteromonadales</taxon>
        <taxon>Alteromonadaceae</taxon>
        <taxon>Bowmanella</taxon>
    </lineage>
</organism>
<dbReference type="InterPro" id="IPR018673">
    <property type="entry name" value="DUF2141"/>
</dbReference>
<dbReference type="AlphaFoldDB" id="A0A918DNY5"/>
<dbReference type="EMBL" id="BMLS01000009">
    <property type="protein sequence ID" value="GGO74699.1"/>
    <property type="molecule type" value="Genomic_DNA"/>
</dbReference>
<keyword evidence="2" id="KW-1185">Reference proteome</keyword>
<dbReference type="RefSeq" id="WP_188699047.1">
    <property type="nucleotide sequence ID" value="NZ_BMLS01000009.1"/>
</dbReference>
<proteinExistence type="predicted"/>
<evidence type="ECO:0000313" key="2">
    <source>
        <dbReference type="Proteomes" id="UP000606935"/>
    </source>
</evidence>
<name>A0A918DNY5_9ALTE</name>
<comment type="caution">
    <text evidence="1">The sequence shown here is derived from an EMBL/GenBank/DDBJ whole genome shotgun (WGS) entry which is preliminary data.</text>
</comment>
<reference evidence="1" key="1">
    <citation type="journal article" date="2014" name="Int. J. Syst. Evol. Microbiol.">
        <title>Complete genome sequence of Corynebacterium casei LMG S-19264T (=DSM 44701T), isolated from a smear-ripened cheese.</title>
        <authorList>
            <consortium name="US DOE Joint Genome Institute (JGI-PGF)"/>
            <person name="Walter F."/>
            <person name="Albersmeier A."/>
            <person name="Kalinowski J."/>
            <person name="Ruckert C."/>
        </authorList>
    </citation>
    <scope>NUCLEOTIDE SEQUENCE</scope>
    <source>
        <strain evidence="1">CGMCC 1.7086</strain>
    </source>
</reference>
<evidence type="ECO:0008006" key="3">
    <source>
        <dbReference type="Google" id="ProtNLM"/>
    </source>
</evidence>
<gene>
    <name evidence="1" type="ORF">GCM10010982_38150</name>
</gene>
<accession>A0A918DNY5</accession>
<reference evidence="1" key="2">
    <citation type="submission" date="2020-09" db="EMBL/GenBank/DDBJ databases">
        <authorList>
            <person name="Sun Q."/>
            <person name="Zhou Y."/>
        </authorList>
    </citation>
    <scope>NUCLEOTIDE SEQUENCE</scope>
    <source>
        <strain evidence="1">CGMCC 1.7086</strain>
    </source>
</reference>
<protein>
    <recommendedName>
        <fullName evidence="3">DUF2141 domain-containing protein</fullName>
    </recommendedName>
</protein>
<dbReference type="Pfam" id="PF09912">
    <property type="entry name" value="DUF2141"/>
    <property type="match status" value="1"/>
</dbReference>
<evidence type="ECO:0000313" key="1">
    <source>
        <dbReference type="EMBL" id="GGO74699.1"/>
    </source>
</evidence>